<dbReference type="NCBIfam" id="TIGR01414">
    <property type="entry name" value="autotrans_barl"/>
    <property type="match status" value="1"/>
</dbReference>
<dbReference type="PROSITE" id="PS51208">
    <property type="entry name" value="AUTOTRANSPORTER"/>
    <property type="match status" value="1"/>
</dbReference>
<evidence type="ECO:0000313" key="4">
    <source>
        <dbReference type="Proteomes" id="UP000224974"/>
    </source>
</evidence>
<dbReference type="InterPro" id="IPR006315">
    <property type="entry name" value="OM_autotransptr_brl_dom"/>
</dbReference>
<dbReference type="PANTHER" id="PTHR12338:SF5">
    <property type="entry name" value="ANTIGEN 43-RELATED"/>
    <property type="match status" value="1"/>
</dbReference>
<reference evidence="4" key="1">
    <citation type="submission" date="2017-09" db="EMBL/GenBank/DDBJ databases">
        <title>FDA dAtabase for Regulatory Grade micrObial Sequences (FDA-ARGOS): Supporting development and validation of Infectious Disease Dx tests.</title>
        <authorList>
            <person name="Minogue T."/>
            <person name="Wolcott M."/>
            <person name="Wasieloski L."/>
            <person name="Aguilar W."/>
            <person name="Moore D."/>
            <person name="Tallon L."/>
            <person name="Sadzewicz L."/>
            <person name="Ott S."/>
            <person name="Zhao X."/>
            <person name="Nagaraj S."/>
            <person name="Vavikolanu K."/>
            <person name="Aluvathingal J."/>
            <person name="Nadendla S."/>
            <person name="Sichtig H."/>
        </authorList>
    </citation>
    <scope>NUCLEOTIDE SEQUENCE [LARGE SCALE GENOMIC DNA]</scope>
    <source>
        <strain evidence="4">FDAARGOS_387</strain>
    </source>
</reference>
<feature type="signal peptide" evidence="1">
    <location>
        <begin position="1"/>
        <end position="32"/>
    </location>
</feature>
<dbReference type="InterPro" id="IPR011050">
    <property type="entry name" value="Pectin_lyase_fold/virulence"/>
</dbReference>
<dbReference type="AlphaFoldDB" id="A0A2C6C2K4"/>
<dbReference type="SUPFAM" id="SSF51126">
    <property type="entry name" value="Pectin lyase-like"/>
    <property type="match status" value="1"/>
</dbReference>
<dbReference type="InterPro" id="IPR043990">
    <property type="entry name" value="AC_1"/>
</dbReference>
<dbReference type="Gene3D" id="2.160.20.20">
    <property type="match status" value="1"/>
</dbReference>
<dbReference type="InterPro" id="IPR030895">
    <property type="entry name" value="T5SS_PEPC_rpt"/>
</dbReference>
<dbReference type="OrthoDB" id="6462569at2"/>
<dbReference type="Pfam" id="PF03797">
    <property type="entry name" value="Autotransporter"/>
    <property type="match status" value="1"/>
</dbReference>
<dbReference type="STRING" id="1111728.GCA_000427805_00135"/>
<dbReference type="EMBL" id="PDDX01000001">
    <property type="protein sequence ID" value="PHI30580.1"/>
    <property type="molecule type" value="Genomic_DNA"/>
</dbReference>
<name>A0A2C6C2K4_9GAMM</name>
<dbReference type="CDD" id="cd01344">
    <property type="entry name" value="PL2_Passenger_AT"/>
    <property type="match status" value="1"/>
</dbReference>
<keyword evidence="4" id="KW-1185">Reference proteome</keyword>
<dbReference type="Gene3D" id="2.40.128.130">
    <property type="entry name" value="Autotransporter beta-domain"/>
    <property type="match status" value="1"/>
</dbReference>
<evidence type="ECO:0000313" key="3">
    <source>
        <dbReference type="EMBL" id="PHI30580.1"/>
    </source>
</evidence>
<dbReference type="NCBIfam" id="TIGR04393">
    <property type="entry name" value="rpt_T5SS_PEPC"/>
    <property type="match status" value="4"/>
</dbReference>
<organism evidence="3 4">
    <name type="scientific">Budvicia aquatica</name>
    <dbReference type="NCBI Taxonomy" id="82979"/>
    <lineage>
        <taxon>Bacteria</taxon>
        <taxon>Pseudomonadati</taxon>
        <taxon>Pseudomonadota</taxon>
        <taxon>Gammaproteobacteria</taxon>
        <taxon>Enterobacterales</taxon>
        <taxon>Budviciaceae</taxon>
        <taxon>Budvicia</taxon>
    </lineage>
</organism>
<dbReference type="Proteomes" id="UP000224974">
    <property type="component" value="Unassembled WGS sequence"/>
</dbReference>
<gene>
    <name evidence="3" type="ORF">CRN84_15145</name>
</gene>
<keyword evidence="1" id="KW-0732">Signal</keyword>
<dbReference type="SUPFAM" id="SSF103515">
    <property type="entry name" value="Autotransporter"/>
    <property type="match status" value="1"/>
</dbReference>
<accession>A0A2C6C2K4</accession>
<dbReference type="PANTHER" id="PTHR12338">
    <property type="entry name" value="AUTOTRANSPORTER"/>
    <property type="match status" value="1"/>
</dbReference>
<evidence type="ECO:0000256" key="1">
    <source>
        <dbReference type="SAM" id="SignalP"/>
    </source>
</evidence>
<dbReference type="RefSeq" id="WP_051323108.1">
    <property type="nucleotide sequence ID" value="NZ_PDDX01000001.1"/>
</dbReference>
<dbReference type="SMART" id="SM00869">
    <property type="entry name" value="Autotransporter"/>
    <property type="match status" value="1"/>
</dbReference>
<dbReference type="InterPro" id="IPR050909">
    <property type="entry name" value="Bact_Autotransporter_VF"/>
</dbReference>
<dbReference type="InterPro" id="IPR005546">
    <property type="entry name" value="Autotransporte_beta"/>
</dbReference>
<feature type="domain" description="Autotransporter" evidence="2">
    <location>
        <begin position="752"/>
        <end position="1042"/>
    </location>
</feature>
<dbReference type="GO" id="GO:0019867">
    <property type="term" value="C:outer membrane"/>
    <property type="evidence" value="ECO:0007669"/>
    <property type="project" value="InterPro"/>
</dbReference>
<feature type="chain" id="PRO_5013242698" evidence="1">
    <location>
        <begin position="33"/>
        <end position="1042"/>
    </location>
</feature>
<comment type="caution">
    <text evidence="3">The sequence shown here is derived from an EMBL/GenBank/DDBJ whole genome shotgun (WGS) entry which is preliminary data.</text>
</comment>
<proteinExistence type="predicted"/>
<protein>
    <submittedName>
        <fullName evidence="3">Autotransporter outer membrane beta-barrel domain-containing protein</fullName>
    </submittedName>
</protein>
<evidence type="ECO:0000259" key="2">
    <source>
        <dbReference type="PROSITE" id="PS51208"/>
    </source>
</evidence>
<dbReference type="Pfam" id="PF18883">
    <property type="entry name" value="AC_1"/>
    <property type="match status" value="1"/>
</dbReference>
<dbReference type="InterPro" id="IPR036709">
    <property type="entry name" value="Autotransporte_beta_dom_sf"/>
</dbReference>
<sequence>MKNNKHAFASPKNPPSKQLLSLLITAAIVANANVAGVQAATNEWIGGISSDWSNQDNWSLNILPSKVNGTVINNGNVVLDTSGSSINLGVGIAPGSEASLTVGQGNTLTLGTAVSAQTTDGVGQYIGHDGSGKLVIENGGEVNYSSTLTTILGNNAGSNGEVIVTGAGSTWSNLYGDVQHPSNQTVIKIGNAGSGQLSVLNGGTVVTPRGFSIASAEGSYGSVTVSGVGSSLLLGTDQLNSTGWAGVSMLYGEGHMTVSHGGEATIYGGIIFGRGNNGVAQTVTVSGENSVLTHYGNLNIYGNGAGVLLVEDGAKLYTSAAPGGGTQFPGQAIVGHQNGGDAFAYVTGPDSLWQAAQDMIVGNQANGNLIISNGGTVENVLGRVGLTANYTGTITVTGMDSAWNNRGNITLGNAGTGILTVADNGVVNVGDKLTIANLAGSKGILNFGAAENSAAATTGTVNANQIVFGDGDGRVVFNHTENDYQFTHLLRGTGTVVAHNGVTIFNDQQTYGGLTEIHDGGTLRAGENNAFSTNSIYDIAQGGILDLAGYRQTTGDITNAGTIKFHTGEIARGNTHNLLTIEGNYHSDGGEIVYNTLLGDDGSATDQLVVNGDTSGTGYIRVINAGGGGAQTLNGIKIIDVLGQSDGEFYKAQNHRIVAGAYEYDVIRGSQADTNKNWYLTSSCVNGQGSCDVTTPDPQVDKPAVIPEKPVEIFRPEAATYSANLAMANTLFTHSLHDRLGEPQYTDSLRGQTQHPTSMWLRIVGGHTRSRDSTGQMQTQTNRVVVHGGGEIANWSSDGLDRGHLGLMFGYGQADSNSDSRITGYSTRGKVDGYSAGVYGTWYSNNIDKTGLYVDSWAQYNWFNNEIQGQYIGTEKYNSDGVVLSLESGYTFQIMDNQAENKKAFIQPQAQVVWMNVSADDHTEGNNAQAMTTTVSGRGDGNIMTRLGVRAYLQGYHPIDEGKDRIFQPFIETNWIHNTKAFGANLNGVKVEQKGTRDLGELKLGVEGQLTKQFSVWSNVSQRLGGDGYSDTAGLVGMKYSF</sequence>
<dbReference type="InterPro" id="IPR012332">
    <property type="entry name" value="Autotransporter_pectin_lyase_C"/>
</dbReference>